<protein>
    <submittedName>
        <fullName evidence="1">Uncharacterized protein</fullName>
    </submittedName>
</protein>
<proteinExistence type="predicted"/>
<comment type="caution">
    <text evidence="1">The sequence shown here is derived from an EMBL/GenBank/DDBJ whole genome shotgun (WGS) entry which is preliminary data.</text>
</comment>
<evidence type="ECO:0000313" key="1">
    <source>
        <dbReference type="EMBL" id="KAI0057004.1"/>
    </source>
</evidence>
<reference evidence="1" key="1">
    <citation type="submission" date="2021-03" db="EMBL/GenBank/DDBJ databases">
        <authorList>
            <consortium name="DOE Joint Genome Institute"/>
            <person name="Ahrendt S."/>
            <person name="Looney B.P."/>
            <person name="Miyauchi S."/>
            <person name="Morin E."/>
            <person name="Drula E."/>
            <person name="Courty P.E."/>
            <person name="Chicoki N."/>
            <person name="Fauchery L."/>
            <person name="Kohler A."/>
            <person name="Kuo A."/>
            <person name="Labutti K."/>
            <person name="Pangilinan J."/>
            <person name="Lipzen A."/>
            <person name="Riley R."/>
            <person name="Andreopoulos W."/>
            <person name="He G."/>
            <person name="Johnson J."/>
            <person name="Barry K.W."/>
            <person name="Grigoriev I.V."/>
            <person name="Nagy L."/>
            <person name="Hibbett D."/>
            <person name="Henrissat B."/>
            <person name="Matheny P.B."/>
            <person name="Labbe J."/>
            <person name="Martin F."/>
        </authorList>
    </citation>
    <scope>NUCLEOTIDE SEQUENCE</scope>
    <source>
        <strain evidence="1">HHB10654</strain>
    </source>
</reference>
<name>A0ACB8SKE7_9AGAM</name>
<keyword evidence="2" id="KW-1185">Reference proteome</keyword>
<evidence type="ECO:0000313" key="2">
    <source>
        <dbReference type="Proteomes" id="UP000814140"/>
    </source>
</evidence>
<accession>A0ACB8SKE7</accession>
<gene>
    <name evidence="1" type="ORF">BV25DRAFT_1920538</name>
</gene>
<dbReference type="Proteomes" id="UP000814140">
    <property type="component" value="Unassembled WGS sequence"/>
</dbReference>
<sequence>MACVEVPPTILCPSHFDDPDEEGTSYIVMPLLRLRLMDNSDLHFVGEIFDLGKHVFEGLVSLHEQGVPHRSYLSIISNFSEENSMMHATSFTSSVDTDYHDVVRKYSNVRCLKSFIESITSHNHGQ</sequence>
<dbReference type="EMBL" id="MU277254">
    <property type="protein sequence ID" value="KAI0057004.1"/>
    <property type="molecule type" value="Genomic_DNA"/>
</dbReference>
<reference evidence="1" key="2">
    <citation type="journal article" date="2022" name="New Phytol.">
        <title>Evolutionary transition to the ectomycorrhizal habit in the genomes of a hyperdiverse lineage of mushroom-forming fungi.</title>
        <authorList>
            <person name="Looney B."/>
            <person name="Miyauchi S."/>
            <person name="Morin E."/>
            <person name="Drula E."/>
            <person name="Courty P.E."/>
            <person name="Kohler A."/>
            <person name="Kuo A."/>
            <person name="LaButti K."/>
            <person name="Pangilinan J."/>
            <person name="Lipzen A."/>
            <person name="Riley R."/>
            <person name="Andreopoulos W."/>
            <person name="He G."/>
            <person name="Johnson J."/>
            <person name="Nolan M."/>
            <person name="Tritt A."/>
            <person name="Barry K.W."/>
            <person name="Grigoriev I.V."/>
            <person name="Nagy L.G."/>
            <person name="Hibbett D."/>
            <person name="Henrissat B."/>
            <person name="Matheny P.B."/>
            <person name="Labbe J."/>
            <person name="Martin F.M."/>
        </authorList>
    </citation>
    <scope>NUCLEOTIDE SEQUENCE</scope>
    <source>
        <strain evidence="1">HHB10654</strain>
    </source>
</reference>
<organism evidence="1 2">
    <name type="scientific">Artomyces pyxidatus</name>
    <dbReference type="NCBI Taxonomy" id="48021"/>
    <lineage>
        <taxon>Eukaryota</taxon>
        <taxon>Fungi</taxon>
        <taxon>Dikarya</taxon>
        <taxon>Basidiomycota</taxon>
        <taxon>Agaricomycotina</taxon>
        <taxon>Agaricomycetes</taxon>
        <taxon>Russulales</taxon>
        <taxon>Auriscalpiaceae</taxon>
        <taxon>Artomyces</taxon>
    </lineage>
</organism>